<dbReference type="AlphaFoldDB" id="A0A6I6ACC9"/>
<dbReference type="EMBL" id="CP043930">
    <property type="protein sequence ID" value="QGQ23788.1"/>
    <property type="molecule type" value="Genomic_DNA"/>
</dbReference>
<proteinExistence type="predicted"/>
<dbReference type="InterPro" id="IPR018958">
    <property type="entry name" value="Knr4/Smi1-like_dom"/>
</dbReference>
<sequence length="205" mass="23871">MTKHKDFKFMAESEIVIPAIDEKIIQRNETFLSHYNEKVIRFPEELAACFLKHHGGIPEKQCFRMPEGSVRMICRFCTLLDYDEIPVPEVMTWRSTESDIRYDYSLDFLMNADPYSSRLYQSRGVLVPFAVIDTEGHNARSMHDMDLICLDYQESAEPSVVTWSFEESWASPEETVKVADSFAGLLEMLFERPADFPCTNECEYF</sequence>
<gene>
    <name evidence="2" type="ORF">F1728_14315</name>
</gene>
<feature type="domain" description="Knr4/Smi1-like" evidence="1">
    <location>
        <begin position="40"/>
        <end position="187"/>
    </location>
</feature>
<dbReference type="RefSeq" id="WP_155364695.1">
    <property type="nucleotide sequence ID" value="NZ_CP043930.1"/>
</dbReference>
<accession>A0A6I6ACC9</accession>
<dbReference type="SUPFAM" id="SSF160631">
    <property type="entry name" value="SMI1/KNR4-like"/>
    <property type="match status" value="1"/>
</dbReference>
<name>A0A6I6ACC9_9PLAN</name>
<dbReference type="KEGG" id="gim:F1728_14315"/>
<keyword evidence="3" id="KW-1185">Reference proteome</keyword>
<evidence type="ECO:0000259" key="1">
    <source>
        <dbReference type="Pfam" id="PF09346"/>
    </source>
</evidence>
<protein>
    <recommendedName>
        <fullName evidence="1">Knr4/Smi1-like domain-containing protein</fullName>
    </recommendedName>
</protein>
<dbReference type="Gene3D" id="3.40.1580.10">
    <property type="entry name" value="SMI1/KNR4-like"/>
    <property type="match status" value="1"/>
</dbReference>
<dbReference type="InterPro" id="IPR037883">
    <property type="entry name" value="Knr4/Smi1-like_sf"/>
</dbReference>
<dbReference type="Proteomes" id="UP000427281">
    <property type="component" value="Chromosome"/>
</dbReference>
<dbReference type="Pfam" id="PF09346">
    <property type="entry name" value="SMI1_KNR4"/>
    <property type="match status" value="1"/>
</dbReference>
<evidence type="ECO:0000313" key="2">
    <source>
        <dbReference type="EMBL" id="QGQ23788.1"/>
    </source>
</evidence>
<evidence type="ECO:0000313" key="3">
    <source>
        <dbReference type="Proteomes" id="UP000427281"/>
    </source>
</evidence>
<organism evidence="2 3">
    <name type="scientific">Gimesia benthica</name>
    <dbReference type="NCBI Taxonomy" id="2608982"/>
    <lineage>
        <taxon>Bacteria</taxon>
        <taxon>Pseudomonadati</taxon>
        <taxon>Planctomycetota</taxon>
        <taxon>Planctomycetia</taxon>
        <taxon>Planctomycetales</taxon>
        <taxon>Planctomycetaceae</taxon>
        <taxon>Gimesia</taxon>
    </lineage>
</organism>
<reference evidence="2 3" key="1">
    <citation type="submission" date="2019-09" db="EMBL/GenBank/DDBJ databases">
        <title>Gimesia benthica sp. nov., a novel bacterium isolated from deep-sea water of the Northwest Indian Ocean.</title>
        <authorList>
            <person name="Dai X."/>
        </authorList>
    </citation>
    <scope>NUCLEOTIDE SEQUENCE [LARGE SCALE GENOMIC DNA]</scope>
    <source>
        <strain evidence="2 3">E7</strain>
    </source>
</reference>